<reference evidence="13" key="1">
    <citation type="submission" date="2015-10" db="EMBL/GenBank/DDBJ databases">
        <title>Genome of Paenibacillus bovis sp. nov.</title>
        <authorList>
            <person name="Wu Z."/>
            <person name="Gao C."/>
            <person name="Liu Z."/>
            <person name="Zheng H."/>
        </authorList>
    </citation>
    <scope>NUCLEOTIDE SEQUENCE [LARGE SCALE GENOMIC DNA]</scope>
    <source>
        <strain evidence="13">BD3526</strain>
    </source>
</reference>
<dbReference type="Gene3D" id="1.10.1610.10">
    <property type="match status" value="1"/>
</dbReference>
<dbReference type="FunFam" id="3.40.50.10210:FF:000001">
    <property type="entry name" value="Nicotinate-nucleotide--dimethylbenzimidazole phosphoribosyltransferase"/>
    <property type="match status" value="1"/>
</dbReference>
<dbReference type="InterPro" id="IPR017846">
    <property type="entry name" value="Nict_dMeBzImd_PRibTrfase_bact"/>
</dbReference>
<keyword evidence="7 11" id="KW-0328">Glycosyltransferase</keyword>
<accession>A0A172ZEL1</accession>
<comment type="pathway">
    <text evidence="2 11">Nucleoside biosynthesis; alpha-ribazole biosynthesis; alpha-ribazole from 5,6-dimethylbenzimidazole: step 1/2.</text>
</comment>
<dbReference type="Proteomes" id="UP000078148">
    <property type="component" value="Chromosome"/>
</dbReference>
<dbReference type="STRING" id="1616788.AR543_08750"/>
<sequence length="356" mass="37246">MEQFIREVSERIQPVHLEAGRAAQLHLDQLTKPPGSLGMLENLAVQLACITGEVKSVIHRKTVIVMAADHGVCAEGVSAFPQEVTQQMLLNMLSGGAAINVLSRQAGADVLCVDIGVKGNMDHPELLNHKIRQGTGNMAREQAMTREQAVQAIVTGMNIAIEAADRGSQLFVTGEMGIGNTTASSAMLCALTGLSPEEVTGRGTGLTDSELKHKAAVIREALALHQPDGQDTIDVLIKVGGLEIAGLVGVILGAASQGCPVVLDGFISAVAAVAAYTMAPQVKGYLIGSHMSAEKGHRLALAKLGIRPLLQLDMRLGEGTGGVMVLHMIDAVSHLMNEMATFSSARVSDSSGNISL</sequence>
<evidence type="ECO:0000256" key="8">
    <source>
        <dbReference type="ARBA" id="ARBA00022679"/>
    </source>
</evidence>
<dbReference type="RefSeq" id="WP_060533610.1">
    <property type="nucleotide sequence ID" value="NZ_CP013023.1"/>
</dbReference>
<evidence type="ECO:0000313" key="12">
    <source>
        <dbReference type="EMBL" id="ANF96076.1"/>
    </source>
</evidence>
<dbReference type="CDD" id="cd02439">
    <property type="entry name" value="DMB-PRT_CobT"/>
    <property type="match status" value="1"/>
</dbReference>
<dbReference type="SUPFAM" id="SSF52733">
    <property type="entry name" value="Nicotinate mononucleotide:5,6-dimethylbenzimidazole phosphoribosyltransferase (CobT)"/>
    <property type="match status" value="1"/>
</dbReference>
<keyword evidence="6 11" id="KW-0169">Cobalamin biosynthesis</keyword>
<organism evidence="12 13">
    <name type="scientific">Paenibacillus bovis</name>
    <dbReference type="NCBI Taxonomy" id="1616788"/>
    <lineage>
        <taxon>Bacteria</taxon>
        <taxon>Bacillati</taxon>
        <taxon>Bacillota</taxon>
        <taxon>Bacilli</taxon>
        <taxon>Bacillales</taxon>
        <taxon>Paenibacillaceae</taxon>
        <taxon>Paenibacillus</taxon>
    </lineage>
</organism>
<dbReference type="AlphaFoldDB" id="A0A172ZEL1"/>
<gene>
    <name evidence="11" type="primary">cobT</name>
    <name evidence="12" type="ORF">AR543_08750</name>
</gene>
<dbReference type="InterPro" id="IPR036087">
    <property type="entry name" value="Nict_dMeBzImd_PRibTrfase_sf"/>
</dbReference>
<evidence type="ECO:0000256" key="4">
    <source>
        <dbReference type="ARBA" id="ARBA00011991"/>
    </source>
</evidence>
<comment type="catalytic activity">
    <reaction evidence="10 11">
        <text>5,6-dimethylbenzimidazole + nicotinate beta-D-ribonucleotide = alpha-ribazole 5'-phosphate + nicotinate + H(+)</text>
        <dbReference type="Rhea" id="RHEA:11196"/>
        <dbReference type="ChEBI" id="CHEBI:15378"/>
        <dbReference type="ChEBI" id="CHEBI:15890"/>
        <dbReference type="ChEBI" id="CHEBI:32544"/>
        <dbReference type="ChEBI" id="CHEBI:57502"/>
        <dbReference type="ChEBI" id="CHEBI:57918"/>
        <dbReference type="EC" id="2.4.2.21"/>
    </reaction>
</comment>
<evidence type="ECO:0000256" key="9">
    <source>
        <dbReference type="ARBA" id="ARBA00030686"/>
    </source>
</evidence>
<dbReference type="EMBL" id="CP013023">
    <property type="protein sequence ID" value="ANF96076.1"/>
    <property type="molecule type" value="Genomic_DNA"/>
</dbReference>
<evidence type="ECO:0000256" key="1">
    <source>
        <dbReference type="ARBA" id="ARBA00002197"/>
    </source>
</evidence>
<dbReference type="UniPathway" id="UPA00061">
    <property type="reaction ID" value="UER00516"/>
</dbReference>
<reference evidence="12 13" key="2">
    <citation type="journal article" date="2016" name="Int. J. Syst. Evol. Microbiol.">
        <title>Paenibacillus bovis sp. nov., isolated from raw yak (Bos grunniens) milk.</title>
        <authorList>
            <person name="Gao C."/>
            <person name="Han J."/>
            <person name="Liu Z."/>
            <person name="Xu X."/>
            <person name="Hang F."/>
            <person name="Wu Z."/>
        </authorList>
    </citation>
    <scope>NUCLEOTIDE SEQUENCE [LARGE SCALE GENOMIC DNA]</scope>
    <source>
        <strain evidence="12 13">BD3526</strain>
    </source>
</reference>
<evidence type="ECO:0000256" key="5">
    <source>
        <dbReference type="ARBA" id="ARBA00015486"/>
    </source>
</evidence>
<dbReference type="GO" id="GO:0008939">
    <property type="term" value="F:nicotinate-nucleotide-dimethylbenzimidazole phosphoribosyltransferase activity"/>
    <property type="evidence" value="ECO:0007669"/>
    <property type="project" value="UniProtKB-UniRule"/>
</dbReference>
<evidence type="ECO:0000256" key="7">
    <source>
        <dbReference type="ARBA" id="ARBA00022676"/>
    </source>
</evidence>
<dbReference type="NCBIfam" id="TIGR03160">
    <property type="entry name" value="cobT_DBIPRT"/>
    <property type="match status" value="1"/>
</dbReference>
<keyword evidence="8 11" id="KW-0808">Transferase</keyword>
<evidence type="ECO:0000256" key="3">
    <source>
        <dbReference type="ARBA" id="ARBA00007110"/>
    </source>
</evidence>
<dbReference type="PANTHER" id="PTHR43463:SF1">
    <property type="entry name" value="NICOTINATE-NUCLEOTIDE--DIMETHYLBENZIMIDAZOLE PHOSPHORIBOSYLTRANSFERASE"/>
    <property type="match status" value="1"/>
</dbReference>
<evidence type="ECO:0000313" key="13">
    <source>
        <dbReference type="Proteomes" id="UP000078148"/>
    </source>
</evidence>
<comment type="similarity">
    <text evidence="3 11">Belongs to the CobT family.</text>
</comment>
<name>A0A172ZEL1_9BACL</name>
<proteinExistence type="inferred from homology"/>
<dbReference type="EC" id="2.4.2.21" evidence="4 11"/>
<protein>
    <recommendedName>
        <fullName evidence="5 11">Nicotinate-nucleotide--dimethylbenzimidazole phosphoribosyltransferase</fullName>
        <shortName evidence="11">NN:DBI PRT</shortName>
        <ecNumber evidence="4 11">2.4.2.21</ecNumber>
    </recommendedName>
    <alternativeName>
        <fullName evidence="9 11">N(1)-alpha-phosphoribosyltransferase</fullName>
    </alternativeName>
</protein>
<dbReference type="NCBIfam" id="NF000996">
    <property type="entry name" value="PRK00105.1"/>
    <property type="match status" value="1"/>
</dbReference>
<evidence type="ECO:0000256" key="6">
    <source>
        <dbReference type="ARBA" id="ARBA00022573"/>
    </source>
</evidence>
<keyword evidence="13" id="KW-1185">Reference proteome</keyword>
<evidence type="ECO:0000256" key="11">
    <source>
        <dbReference type="HAMAP-Rule" id="MF_00230"/>
    </source>
</evidence>
<dbReference type="PANTHER" id="PTHR43463">
    <property type="entry name" value="NICOTINATE-NUCLEOTIDE--DIMETHYLBENZIMIDAZOLE PHOSPHORIBOSYLTRANSFERASE"/>
    <property type="match status" value="1"/>
</dbReference>
<dbReference type="HAMAP" id="MF_00230">
    <property type="entry name" value="CobT"/>
    <property type="match status" value="1"/>
</dbReference>
<comment type="function">
    <text evidence="1 11">Catalyzes the synthesis of alpha-ribazole-5'-phosphate from nicotinate mononucleotide (NAMN) and 5,6-dimethylbenzimidazole (DMB).</text>
</comment>
<dbReference type="InterPro" id="IPR003200">
    <property type="entry name" value="Nict_dMeBzImd_PRibTrfase"/>
</dbReference>
<dbReference type="OrthoDB" id="9781491at2"/>
<feature type="active site" description="Proton acceptor" evidence="11">
    <location>
        <position position="318"/>
    </location>
</feature>
<evidence type="ECO:0000256" key="10">
    <source>
        <dbReference type="ARBA" id="ARBA00047340"/>
    </source>
</evidence>
<dbReference type="GO" id="GO:0009236">
    <property type="term" value="P:cobalamin biosynthetic process"/>
    <property type="evidence" value="ECO:0007669"/>
    <property type="project" value="UniProtKB-UniRule"/>
</dbReference>
<dbReference type="KEGG" id="pbv:AR543_08750"/>
<dbReference type="InterPro" id="IPR023195">
    <property type="entry name" value="Nict_dMeBzImd_PRibTrfase_N"/>
</dbReference>
<dbReference type="Gene3D" id="3.40.50.10210">
    <property type="match status" value="1"/>
</dbReference>
<evidence type="ECO:0000256" key="2">
    <source>
        <dbReference type="ARBA" id="ARBA00005049"/>
    </source>
</evidence>
<dbReference type="Pfam" id="PF02277">
    <property type="entry name" value="DBI_PRT"/>
    <property type="match status" value="1"/>
</dbReference>